<dbReference type="Gene3D" id="3.90.25.10">
    <property type="entry name" value="UDP-galactose 4-epimerase, domain 1"/>
    <property type="match status" value="1"/>
</dbReference>
<dbReference type="InterPro" id="IPR051164">
    <property type="entry name" value="NmrA-like_oxidored"/>
</dbReference>
<feature type="domain" description="NmrA-like" evidence="3">
    <location>
        <begin position="2"/>
        <end position="308"/>
    </location>
</feature>
<evidence type="ECO:0000313" key="5">
    <source>
        <dbReference type="Proteomes" id="UP000053259"/>
    </source>
</evidence>
<evidence type="ECO:0000313" key="4">
    <source>
        <dbReference type="EMBL" id="KIW07991.1"/>
    </source>
</evidence>
<dbReference type="OrthoDB" id="300709at2759"/>
<comment type="similarity">
    <text evidence="1">Belongs to the NmrA-type oxidoreductase family.</text>
</comment>
<dbReference type="Gene3D" id="3.40.50.720">
    <property type="entry name" value="NAD(P)-binding Rossmann-like Domain"/>
    <property type="match status" value="1"/>
</dbReference>
<dbReference type="STRING" id="253628.A0A0D1XYZ8"/>
<dbReference type="VEuPathDB" id="FungiDB:PV09_01890"/>
<organism evidence="4 5">
    <name type="scientific">Verruconis gallopava</name>
    <dbReference type="NCBI Taxonomy" id="253628"/>
    <lineage>
        <taxon>Eukaryota</taxon>
        <taxon>Fungi</taxon>
        <taxon>Dikarya</taxon>
        <taxon>Ascomycota</taxon>
        <taxon>Pezizomycotina</taxon>
        <taxon>Dothideomycetes</taxon>
        <taxon>Pleosporomycetidae</taxon>
        <taxon>Venturiales</taxon>
        <taxon>Sympoventuriaceae</taxon>
        <taxon>Verruconis</taxon>
    </lineage>
</organism>
<protein>
    <recommendedName>
        <fullName evidence="3">NmrA-like domain-containing protein</fullName>
    </recommendedName>
</protein>
<dbReference type="PANTHER" id="PTHR42748">
    <property type="entry name" value="NITROGEN METABOLITE REPRESSION PROTEIN NMRA FAMILY MEMBER"/>
    <property type="match status" value="1"/>
</dbReference>
<keyword evidence="2" id="KW-0521">NADP</keyword>
<proteinExistence type="inferred from homology"/>
<dbReference type="InterPro" id="IPR036291">
    <property type="entry name" value="NAD(P)-bd_dom_sf"/>
</dbReference>
<evidence type="ECO:0000259" key="3">
    <source>
        <dbReference type="Pfam" id="PF05368"/>
    </source>
</evidence>
<dbReference type="InterPro" id="IPR008030">
    <property type="entry name" value="NmrA-like"/>
</dbReference>
<dbReference type="InParanoid" id="A0A0D1XYZ8"/>
<reference evidence="4 5" key="1">
    <citation type="submission" date="2015-01" db="EMBL/GenBank/DDBJ databases">
        <title>The Genome Sequence of Ochroconis gallopava CBS43764.</title>
        <authorList>
            <consortium name="The Broad Institute Genomics Platform"/>
            <person name="Cuomo C."/>
            <person name="de Hoog S."/>
            <person name="Gorbushina A."/>
            <person name="Stielow B."/>
            <person name="Teixiera M."/>
            <person name="Abouelleil A."/>
            <person name="Chapman S.B."/>
            <person name="Priest M."/>
            <person name="Young S.K."/>
            <person name="Wortman J."/>
            <person name="Nusbaum C."/>
            <person name="Birren B."/>
        </authorList>
    </citation>
    <scope>NUCLEOTIDE SEQUENCE [LARGE SCALE GENOMIC DNA]</scope>
    <source>
        <strain evidence="4 5">CBS 43764</strain>
    </source>
</reference>
<name>A0A0D1XYZ8_9PEZI</name>
<dbReference type="SUPFAM" id="SSF51735">
    <property type="entry name" value="NAD(P)-binding Rossmann-fold domains"/>
    <property type="match status" value="1"/>
</dbReference>
<evidence type="ECO:0000256" key="1">
    <source>
        <dbReference type="ARBA" id="ARBA00006328"/>
    </source>
</evidence>
<dbReference type="HOGENOM" id="CLU_007383_8_1_1"/>
<dbReference type="GO" id="GO:0005634">
    <property type="term" value="C:nucleus"/>
    <property type="evidence" value="ECO:0007669"/>
    <property type="project" value="TreeGrafter"/>
</dbReference>
<dbReference type="RefSeq" id="XP_016217860.1">
    <property type="nucleotide sequence ID" value="XM_016354848.1"/>
</dbReference>
<accession>A0A0D1XYZ8</accession>
<dbReference type="GeneID" id="27309863"/>
<dbReference type="CDD" id="cd05251">
    <property type="entry name" value="NmrA_like_SDR_a"/>
    <property type="match status" value="1"/>
</dbReference>
<keyword evidence="5" id="KW-1185">Reference proteome</keyword>
<evidence type="ECO:0000256" key="2">
    <source>
        <dbReference type="ARBA" id="ARBA00022857"/>
    </source>
</evidence>
<dbReference type="Proteomes" id="UP000053259">
    <property type="component" value="Unassembled WGS sequence"/>
</dbReference>
<dbReference type="PANTHER" id="PTHR42748:SF11">
    <property type="entry name" value="NMRA-LIKE DOMAIN-CONTAINING PROTEIN"/>
    <property type="match status" value="1"/>
</dbReference>
<dbReference type="EMBL" id="KN847532">
    <property type="protein sequence ID" value="KIW07991.1"/>
    <property type="molecule type" value="Genomic_DNA"/>
</dbReference>
<dbReference type="Pfam" id="PF05368">
    <property type="entry name" value="NmrA"/>
    <property type="match status" value="1"/>
</dbReference>
<gene>
    <name evidence="4" type="ORF">PV09_01890</name>
</gene>
<sequence>MSQLLVVFGATGTQGGSVVDHVLNDPELSAMYRIRGITRDIDSAKARQLVEKSVDVVKADALDRQSLEKALAGAHTVFIVTAPALKPSEVSVEYNMAKAIADVSVQQGAQYIIFSTLTNITEISGGKYTRVYPYDAKARAEKYIRSLPVKSAFFCGAAFMSNFQEQKFLGPEQAPDGTWVFSRHNSPTVPYALIDGAGDTGKFVGAILAEPDKYEGKTFCAAQGFYTLEEACRLISRSSGKTVVYKQVSPEDFWKGLAAKVGDDIADIFLDGFSFYEEFGAFGPGTEEKAKWAKENARGKLRTFEEFLDANPFQLS</sequence>
<dbReference type="AlphaFoldDB" id="A0A0D1XYZ8"/>